<gene>
    <name evidence="2" type="ORF">ACAT0790_LOCUS61699</name>
</gene>
<feature type="compositionally biased region" description="Low complexity" evidence="1">
    <location>
        <begin position="45"/>
        <end position="64"/>
    </location>
</feature>
<reference evidence="2" key="1">
    <citation type="submission" date="2021-01" db="EMBL/GenBank/DDBJ databases">
        <authorList>
            <person name="Corre E."/>
            <person name="Pelletier E."/>
            <person name="Niang G."/>
            <person name="Scheremetjew M."/>
            <person name="Finn R."/>
            <person name="Kale V."/>
            <person name="Holt S."/>
            <person name="Cochrane G."/>
            <person name="Meng A."/>
            <person name="Brown T."/>
            <person name="Cohen L."/>
        </authorList>
    </citation>
    <scope>NUCLEOTIDE SEQUENCE</scope>
    <source>
        <strain evidence="2">OF101</strain>
    </source>
</reference>
<feature type="region of interest" description="Disordered" evidence="1">
    <location>
        <begin position="1"/>
        <end position="130"/>
    </location>
</feature>
<dbReference type="AlphaFoldDB" id="A0A7S1S539"/>
<protein>
    <submittedName>
        <fullName evidence="2">Uncharacterized protein</fullName>
    </submittedName>
</protein>
<evidence type="ECO:0000256" key="1">
    <source>
        <dbReference type="SAM" id="MobiDB-lite"/>
    </source>
</evidence>
<sequence>MSCFRGVACCTSRSNDESEKPPKLFLTDLQRQSSKEAREPPARPTPRAAPRSARSTPRAARSTPHAAQPSPLGTERSRDCSPRAVVECMAASGQPSPLECGGSASTRGSSAHPGGSDDTEAQRAARPTSPKVLLARERLNASARKTASVMDVIRHWKKDTEVPVIEGFA</sequence>
<organism evidence="2">
    <name type="scientific">Alexandrium catenella</name>
    <name type="common">Red tide dinoflagellate</name>
    <name type="synonym">Gonyaulax catenella</name>
    <dbReference type="NCBI Taxonomy" id="2925"/>
    <lineage>
        <taxon>Eukaryota</taxon>
        <taxon>Sar</taxon>
        <taxon>Alveolata</taxon>
        <taxon>Dinophyceae</taxon>
        <taxon>Gonyaulacales</taxon>
        <taxon>Pyrocystaceae</taxon>
        <taxon>Alexandrium</taxon>
    </lineage>
</organism>
<proteinExistence type="predicted"/>
<evidence type="ECO:0000313" key="2">
    <source>
        <dbReference type="EMBL" id="CAD9184925.1"/>
    </source>
</evidence>
<dbReference type="EMBL" id="HBGE01103536">
    <property type="protein sequence ID" value="CAD9184925.1"/>
    <property type="molecule type" value="Transcribed_RNA"/>
</dbReference>
<name>A0A7S1S539_ALECA</name>
<accession>A0A7S1S539</accession>